<evidence type="ECO:0000313" key="2">
    <source>
        <dbReference type="Proteomes" id="UP001642360"/>
    </source>
</evidence>
<evidence type="ECO:0000313" key="1">
    <source>
        <dbReference type="EMBL" id="CAK9176693.1"/>
    </source>
</evidence>
<name>A0ABC8U4L9_9AQUA</name>
<organism evidence="1 2">
    <name type="scientific">Ilex paraguariensis</name>
    <name type="common">yerba mate</name>
    <dbReference type="NCBI Taxonomy" id="185542"/>
    <lineage>
        <taxon>Eukaryota</taxon>
        <taxon>Viridiplantae</taxon>
        <taxon>Streptophyta</taxon>
        <taxon>Embryophyta</taxon>
        <taxon>Tracheophyta</taxon>
        <taxon>Spermatophyta</taxon>
        <taxon>Magnoliopsida</taxon>
        <taxon>eudicotyledons</taxon>
        <taxon>Gunneridae</taxon>
        <taxon>Pentapetalae</taxon>
        <taxon>asterids</taxon>
        <taxon>campanulids</taxon>
        <taxon>Aquifoliales</taxon>
        <taxon>Aquifoliaceae</taxon>
        <taxon>Ilex</taxon>
    </lineage>
</organism>
<dbReference type="Proteomes" id="UP001642360">
    <property type="component" value="Unassembled WGS sequence"/>
</dbReference>
<gene>
    <name evidence="1" type="ORF">ILEXP_LOCUS46554</name>
</gene>
<proteinExistence type="predicted"/>
<accession>A0ABC8U4L9</accession>
<feature type="non-terminal residue" evidence="1">
    <location>
        <position position="1"/>
    </location>
</feature>
<protein>
    <submittedName>
        <fullName evidence="1">Uncharacterized protein</fullName>
    </submittedName>
</protein>
<keyword evidence="2" id="KW-1185">Reference proteome</keyword>
<comment type="caution">
    <text evidence="1">The sequence shown here is derived from an EMBL/GenBank/DDBJ whole genome shotgun (WGS) entry which is preliminary data.</text>
</comment>
<sequence>YFDFLPGIEGLEGVDGVPVDLKVSVVVVVVCIIVGDVEGGVEAFVETEFVFDFFLGAFVADEFLGVGVVPPGKADFGGGTVVPIVVWWIGWSKNWELNYGFQGHFWEGFRLNMEIEIGACAVKSDSSSMRPPESLVCG</sequence>
<dbReference type="AlphaFoldDB" id="A0ABC8U4L9"/>
<reference evidence="1 2" key="1">
    <citation type="submission" date="2024-02" db="EMBL/GenBank/DDBJ databases">
        <authorList>
            <person name="Vignale AGUSTIN F."/>
            <person name="Sosa J E."/>
            <person name="Modenutti C."/>
        </authorList>
    </citation>
    <scope>NUCLEOTIDE SEQUENCE [LARGE SCALE GENOMIC DNA]</scope>
</reference>
<dbReference type="EMBL" id="CAUOFW020006890">
    <property type="protein sequence ID" value="CAK9176693.1"/>
    <property type="molecule type" value="Genomic_DNA"/>
</dbReference>